<dbReference type="SUPFAM" id="SSF52218">
    <property type="entry name" value="Flavoproteins"/>
    <property type="match status" value="1"/>
</dbReference>
<comment type="caution">
    <text evidence="4">The sequence shown here is derived from an EMBL/GenBank/DDBJ whole genome shotgun (WGS) entry which is preliminary data.</text>
</comment>
<dbReference type="Gene3D" id="3.40.50.360">
    <property type="match status" value="1"/>
</dbReference>
<dbReference type="NCBIfam" id="TIGR01755">
    <property type="entry name" value="flav_wrbA"/>
    <property type="match status" value="1"/>
</dbReference>
<feature type="domain" description="Flavodoxin-like" evidence="3">
    <location>
        <begin position="6"/>
        <end position="193"/>
    </location>
</feature>
<name>A0ABQ8PRY1_9FUNG</name>
<accession>A0ABQ8PRY1</accession>
<dbReference type="NCBIfam" id="NF002999">
    <property type="entry name" value="PRK03767.1"/>
    <property type="match status" value="1"/>
</dbReference>
<evidence type="ECO:0000259" key="3">
    <source>
        <dbReference type="PROSITE" id="PS50902"/>
    </source>
</evidence>
<dbReference type="PROSITE" id="PS50902">
    <property type="entry name" value="FLAVODOXIN_LIKE"/>
    <property type="match status" value="1"/>
</dbReference>
<feature type="region of interest" description="Disordered" evidence="2">
    <location>
        <begin position="249"/>
        <end position="276"/>
    </location>
</feature>
<protein>
    <recommendedName>
        <fullName evidence="3">Flavodoxin-like domain-containing protein</fullName>
    </recommendedName>
</protein>
<evidence type="ECO:0000313" key="5">
    <source>
        <dbReference type="Proteomes" id="UP001151295"/>
    </source>
</evidence>
<dbReference type="InterPro" id="IPR008254">
    <property type="entry name" value="Flavodoxin/NO_synth"/>
</dbReference>
<dbReference type="Proteomes" id="UP001151295">
    <property type="component" value="Unassembled WGS sequence"/>
</dbReference>
<dbReference type="PANTHER" id="PTHR30546">
    <property type="entry name" value="FLAVODOXIN-RELATED PROTEIN WRBA-RELATED"/>
    <property type="match status" value="1"/>
</dbReference>
<dbReference type="PANTHER" id="PTHR30546:SF23">
    <property type="entry name" value="FLAVOPROTEIN-LIKE PROTEIN YCP4-RELATED"/>
    <property type="match status" value="1"/>
</dbReference>
<dbReference type="InterPro" id="IPR029039">
    <property type="entry name" value="Flavoprotein-like_sf"/>
</dbReference>
<proteinExistence type="inferred from homology"/>
<dbReference type="InterPro" id="IPR010089">
    <property type="entry name" value="Flavoprotein_WrbA-like"/>
</dbReference>
<dbReference type="InterPro" id="IPR005025">
    <property type="entry name" value="FMN_Rdtase-like_dom"/>
</dbReference>
<feature type="compositionally biased region" description="Low complexity" evidence="2">
    <location>
        <begin position="249"/>
        <end position="264"/>
    </location>
</feature>
<gene>
    <name evidence="4" type="ORF">EDC05_001440</name>
</gene>
<dbReference type="EMBL" id="JANBQD010000010">
    <property type="protein sequence ID" value="KAJ1994817.1"/>
    <property type="molecule type" value="Genomic_DNA"/>
</dbReference>
<reference evidence="4" key="1">
    <citation type="submission" date="2022-07" db="EMBL/GenBank/DDBJ databases">
        <title>Phylogenomic reconstructions and comparative analyses of Kickxellomycotina fungi.</title>
        <authorList>
            <person name="Reynolds N.K."/>
            <person name="Stajich J.E."/>
            <person name="Barry K."/>
            <person name="Grigoriev I.V."/>
            <person name="Crous P."/>
            <person name="Smith M.E."/>
        </authorList>
    </citation>
    <scope>NUCLEOTIDE SEQUENCE</scope>
    <source>
        <strain evidence="4">BCRC 34882</strain>
    </source>
</reference>
<keyword evidence="5" id="KW-1185">Reference proteome</keyword>
<organism evidence="4 5">
    <name type="scientific">Coemansia umbellata</name>
    <dbReference type="NCBI Taxonomy" id="1424467"/>
    <lineage>
        <taxon>Eukaryota</taxon>
        <taxon>Fungi</taxon>
        <taxon>Fungi incertae sedis</taxon>
        <taxon>Zoopagomycota</taxon>
        <taxon>Kickxellomycotina</taxon>
        <taxon>Kickxellomycetes</taxon>
        <taxon>Kickxellales</taxon>
        <taxon>Kickxellaceae</taxon>
        <taxon>Coemansia</taxon>
    </lineage>
</organism>
<comment type="similarity">
    <text evidence="1">Belongs to the WrbA family.</text>
</comment>
<sequence>MSKPKIFVIYYSTYGHVHTLAQSVLKGILATNQATAELYQIAETLSPETLEKMHAPDKPNIPEITAEKLVEADAILLGFPTRYGMAPAQVKALFDSTGKLWAEGALIGKPVGLFFSTASQHGGQEATAFTFMPHLAHHGMIFVPLGYADKRMSDNGVVLGGSPWGSGTVAGPTGDRVPSAVELEIAELQGKKFVEVAVKLARRNVPTDVTTGGAASAGAGAGAGAGAVGATAGAANAAGATNDTTNAATDTAGAAAGDKPAGDASQTAEQPKHGRIGRLVARLKGMFV</sequence>
<evidence type="ECO:0000256" key="2">
    <source>
        <dbReference type="SAM" id="MobiDB-lite"/>
    </source>
</evidence>
<evidence type="ECO:0000256" key="1">
    <source>
        <dbReference type="ARBA" id="ARBA00006961"/>
    </source>
</evidence>
<evidence type="ECO:0000313" key="4">
    <source>
        <dbReference type="EMBL" id="KAJ1994817.1"/>
    </source>
</evidence>
<dbReference type="Pfam" id="PF03358">
    <property type="entry name" value="FMN_red"/>
    <property type="match status" value="1"/>
</dbReference>